<accession>A0ABU6G0H4</accession>
<dbReference type="InterPro" id="IPR029056">
    <property type="entry name" value="Ribokinase-like"/>
</dbReference>
<name>A0ABU6G0H4_9BACL</name>
<dbReference type="PANTHER" id="PTHR43085">
    <property type="entry name" value="HEXOKINASE FAMILY MEMBER"/>
    <property type="match status" value="1"/>
</dbReference>
<evidence type="ECO:0000256" key="5">
    <source>
        <dbReference type="ARBA" id="ARBA00022840"/>
    </source>
</evidence>
<keyword evidence="4 7" id="KW-0418">Kinase</keyword>
<feature type="domain" description="Carbohydrate kinase PfkB" evidence="6">
    <location>
        <begin position="6"/>
        <end position="301"/>
    </location>
</feature>
<dbReference type="SUPFAM" id="SSF53613">
    <property type="entry name" value="Ribokinase-like"/>
    <property type="match status" value="1"/>
</dbReference>
<dbReference type="RefSeq" id="WP_326071966.1">
    <property type="nucleotide sequence ID" value="NZ_JARLKY010000023.1"/>
</dbReference>
<dbReference type="InterPro" id="IPR002173">
    <property type="entry name" value="Carboh/pur_kinase_PfkB_CS"/>
</dbReference>
<evidence type="ECO:0000256" key="1">
    <source>
        <dbReference type="ARBA" id="ARBA00010688"/>
    </source>
</evidence>
<dbReference type="CDD" id="cd01166">
    <property type="entry name" value="KdgK"/>
    <property type="match status" value="1"/>
</dbReference>
<keyword evidence="8" id="KW-1185">Reference proteome</keyword>
<evidence type="ECO:0000313" key="8">
    <source>
        <dbReference type="Proteomes" id="UP001338137"/>
    </source>
</evidence>
<dbReference type="InterPro" id="IPR011611">
    <property type="entry name" value="PfkB_dom"/>
</dbReference>
<gene>
    <name evidence="7" type="ORF">P4I72_11075</name>
</gene>
<dbReference type="PROSITE" id="PS00584">
    <property type="entry name" value="PFKB_KINASES_2"/>
    <property type="match status" value="1"/>
</dbReference>
<keyword evidence="2" id="KW-0808">Transferase</keyword>
<dbReference type="Pfam" id="PF00294">
    <property type="entry name" value="PfkB"/>
    <property type="match status" value="1"/>
</dbReference>
<evidence type="ECO:0000256" key="2">
    <source>
        <dbReference type="ARBA" id="ARBA00022679"/>
    </source>
</evidence>
<keyword evidence="5" id="KW-0067">ATP-binding</keyword>
<evidence type="ECO:0000256" key="4">
    <source>
        <dbReference type="ARBA" id="ARBA00022777"/>
    </source>
</evidence>
<evidence type="ECO:0000313" key="7">
    <source>
        <dbReference type="EMBL" id="MEC0227666.1"/>
    </source>
</evidence>
<dbReference type="InterPro" id="IPR050306">
    <property type="entry name" value="PfkB_Carbo_kinase"/>
</dbReference>
<comment type="similarity">
    <text evidence="1">Belongs to the carbohydrate kinase PfkB family.</text>
</comment>
<evidence type="ECO:0000259" key="6">
    <source>
        <dbReference type="Pfam" id="PF00294"/>
    </source>
</evidence>
<evidence type="ECO:0000256" key="3">
    <source>
        <dbReference type="ARBA" id="ARBA00022741"/>
    </source>
</evidence>
<sequence>MKSMDLVTFGESMALFTSARTLPLQYENQYFRQMAGAESNVAIGVSRLGHSVGWFSKLGNDPFGEFIYKTMQGEGVDVSRCQYSNEAPTGLFFKEKRNAGDVRIYYYRQHSAASMLQPYDLDEDYMKRARYLHITGITPALSKSCRETVFAAIEIASSNGVKIVFDPNLRLKLWAEDEAKRVLSDIAGKSDIILPGIDEGMFLTGENTREAIAARLSKDGKTVIMKLGKEGAFYQNANENGAVSGFAVQEVVDPVGAGDGFSAGIISGLLRDEPLSMVVKRANAIGALVVGVNGDSEGLPKNEEVERFMSRSSSVQDVIR</sequence>
<dbReference type="GO" id="GO:0016301">
    <property type="term" value="F:kinase activity"/>
    <property type="evidence" value="ECO:0007669"/>
    <property type="project" value="UniProtKB-KW"/>
</dbReference>
<organism evidence="7 8">
    <name type="scientific">Paenibacillus alba</name>
    <dbReference type="NCBI Taxonomy" id="1197127"/>
    <lineage>
        <taxon>Bacteria</taxon>
        <taxon>Bacillati</taxon>
        <taxon>Bacillota</taxon>
        <taxon>Bacilli</taxon>
        <taxon>Bacillales</taxon>
        <taxon>Paenibacillaceae</taxon>
        <taxon>Paenibacillus</taxon>
    </lineage>
</organism>
<dbReference type="Gene3D" id="3.40.1190.20">
    <property type="match status" value="1"/>
</dbReference>
<dbReference type="EMBL" id="JARLKY010000023">
    <property type="protein sequence ID" value="MEC0227666.1"/>
    <property type="molecule type" value="Genomic_DNA"/>
</dbReference>
<proteinExistence type="inferred from homology"/>
<reference evidence="7 8" key="1">
    <citation type="submission" date="2023-03" db="EMBL/GenBank/DDBJ databases">
        <title>Bacillus Genome Sequencing.</title>
        <authorList>
            <person name="Dunlap C."/>
        </authorList>
    </citation>
    <scope>NUCLEOTIDE SEQUENCE [LARGE SCALE GENOMIC DNA]</scope>
    <source>
        <strain evidence="7 8">BD-533</strain>
    </source>
</reference>
<keyword evidence="3" id="KW-0547">Nucleotide-binding</keyword>
<comment type="caution">
    <text evidence="7">The sequence shown here is derived from an EMBL/GenBank/DDBJ whole genome shotgun (WGS) entry which is preliminary data.</text>
</comment>
<protein>
    <submittedName>
        <fullName evidence="7">Sugar kinase</fullName>
    </submittedName>
</protein>
<dbReference type="Proteomes" id="UP001338137">
    <property type="component" value="Unassembled WGS sequence"/>
</dbReference>
<dbReference type="PANTHER" id="PTHR43085:SF1">
    <property type="entry name" value="PSEUDOURIDINE KINASE-RELATED"/>
    <property type="match status" value="1"/>
</dbReference>